<keyword evidence="5 6" id="KW-0234">DNA repair</keyword>
<dbReference type="AlphaFoldDB" id="A0A2K1NZS3"/>
<comment type="subunit">
    <text evidence="6">Homotetramer. Forms an RuvA(8)-RuvB(12)-Holliday junction (HJ) complex. HJ DNA is sandwiched between 2 RuvA tetramers; dsDNA enters through RuvA and exits via RuvB. An RuvB hexamer assembles on each DNA strand where it exits the tetramer. Each RuvB hexamer is contacted by two RuvA subunits (via domain III) on 2 adjacent RuvB subunits; this complex drives branch migration. In the full resolvosome a probable DNA-RuvA(4)-RuvB(12)-RuvC(2) complex forms which resolves the HJ.</text>
</comment>
<reference evidence="8 9" key="1">
    <citation type="submission" date="2013-12" db="EMBL/GenBank/DDBJ databases">
        <title>Comparative genomics of Petrotoga isolates.</title>
        <authorList>
            <person name="Nesbo C.L."/>
            <person name="Charchuk R."/>
            <person name="Chow K."/>
        </authorList>
    </citation>
    <scope>NUCLEOTIDE SEQUENCE [LARGE SCALE GENOMIC DNA]</scope>
    <source>
        <strain evidence="8 9">DSM 13574</strain>
    </source>
</reference>
<comment type="caution">
    <text evidence="8">The sequence shown here is derived from an EMBL/GenBank/DDBJ whole genome shotgun (WGS) entry which is preliminary data.</text>
</comment>
<dbReference type="InterPro" id="IPR000085">
    <property type="entry name" value="RuvA"/>
</dbReference>
<dbReference type="Pfam" id="PF14520">
    <property type="entry name" value="HHH_5"/>
    <property type="match status" value="1"/>
</dbReference>
<comment type="subcellular location">
    <subcellularLocation>
        <location evidence="6">Cytoplasm</location>
    </subcellularLocation>
</comment>
<protein>
    <recommendedName>
        <fullName evidence="6">Holliday junction branch migration complex subunit RuvA</fullName>
    </recommendedName>
</protein>
<keyword evidence="8" id="KW-0347">Helicase</keyword>
<keyword evidence="8" id="KW-0378">Hydrolase</keyword>
<evidence type="ECO:0000313" key="9">
    <source>
        <dbReference type="Proteomes" id="UP000236434"/>
    </source>
</evidence>
<dbReference type="Gene3D" id="1.10.150.20">
    <property type="entry name" value="5' to 3' exonuclease, C-terminal subdomain"/>
    <property type="match status" value="1"/>
</dbReference>
<comment type="domain">
    <text evidence="6">Has three domains with a flexible linker between the domains II and III and assumes an 'L' shape. Domain III is highly mobile and contacts RuvB.</text>
</comment>
<dbReference type="SUPFAM" id="SSF47781">
    <property type="entry name" value="RuvA domain 2-like"/>
    <property type="match status" value="1"/>
</dbReference>
<dbReference type="InterPro" id="IPR011114">
    <property type="entry name" value="RuvA_C"/>
</dbReference>
<evidence type="ECO:0000313" key="8">
    <source>
        <dbReference type="EMBL" id="PNR96020.1"/>
    </source>
</evidence>
<evidence type="ECO:0000256" key="3">
    <source>
        <dbReference type="ARBA" id="ARBA00023125"/>
    </source>
</evidence>
<accession>A0A2K1NZS3</accession>
<keyword evidence="8" id="KW-0067">ATP-binding</keyword>
<dbReference type="NCBIfam" id="TIGR00084">
    <property type="entry name" value="ruvA"/>
    <property type="match status" value="1"/>
</dbReference>
<keyword evidence="2 6" id="KW-0227">DNA damage</keyword>
<dbReference type="GO" id="GO:0005524">
    <property type="term" value="F:ATP binding"/>
    <property type="evidence" value="ECO:0007669"/>
    <property type="project" value="InterPro"/>
</dbReference>
<dbReference type="GO" id="GO:0000400">
    <property type="term" value="F:four-way junction DNA binding"/>
    <property type="evidence" value="ECO:0007669"/>
    <property type="project" value="UniProtKB-UniRule"/>
</dbReference>
<dbReference type="HAMAP" id="MF_00031">
    <property type="entry name" value="DNA_HJ_migration_RuvA"/>
    <property type="match status" value="1"/>
</dbReference>
<comment type="caution">
    <text evidence="6">Lacks conserved residue(s) required for the propagation of feature annotation.</text>
</comment>
<keyword evidence="3 6" id="KW-0238">DNA-binding</keyword>
<dbReference type="GO" id="GO:0005737">
    <property type="term" value="C:cytoplasm"/>
    <property type="evidence" value="ECO:0007669"/>
    <property type="project" value="UniProtKB-SubCell"/>
</dbReference>
<dbReference type="Proteomes" id="UP000236434">
    <property type="component" value="Unassembled WGS sequence"/>
</dbReference>
<dbReference type="GO" id="GO:0009379">
    <property type="term" value="C:Holliday junction helicase complex"/>
    <property type="evidence" value="ECO:0007669"/>
    <property type="project" value="InterPro"/>
</dbReference>
<dbReference type="GO" id="GO:0009378">
    <property type="term" value="F:four-way junction helicase activity"/>
    <property type="evidence" value="ECO:0007669"/>
    <property type="project" value="InterPro"/>
</dbReference>
<name>A0A2K1NZS3_9BACT</name>
<keyword evidence="1 6" id="KW-0963">Cytoplasm</keyword>
<proteinExistence type="inferred from homology"/>
<dbReference type="EMBL" id="AZRL01000016">
    <property type="protein sequence ID" value="PNR96020.1"/>
    <property type="molecule type" value="Genomic_DNA"/>
</dbReference>
<keyword evidence="8" id="KW-0547">Nucleotide-binding</keyword>
<comment type="function">
    <text evidence="6">The RuvA-RuvB-RuvC complex processes Holliday junction (HJ) DNA during genetic recombination and DNA repair, while the RuvA-RuvB complex plays an important role in the rescue of blocked DNA replication forks via replication fork reversal (RFR). RuvA specifically binds to HJ cruciform DNA, conferring on it an open structure. The RuvB hexamer acts as an ATP-dependent pump, pulling dsDNA into and through the RuvAB complex. HJ branch migration allows RuvC to scan DNA until it finds its consensus sequence, where it cleaves and resolves the cruciform DNA.</text>
</comment>
<evidence type="ECO:0000259" key="7">
    <source>
        <dbReference type="SMART" id="SM00278"/>
    </source>
</evidence>
<dbReference type="SUPFAM" id="SSF46929">
    <property type="entry name" value="DNA helicase RuvA subunit, C-terminal domain"/>
    <property type="match status" value="1"/>
</dbReference>
<evidence type="ECO:0000256" key="2">
    <source>
        <dbReference type="ARBA" id="ARBA00022763"/>
    </source>
</evidence>
<feature type="domain" description="Helix-hairpin-helix DNA-binding motif class 1" evidence="7">
    <location>
        <begin position="72"/>
        <end position="91"/>
    </location>
</feature>
<evidence type="ECO:0000256" key="1">
    <source>
        <dbReference type="ARBA" id="ARBA00022490"/>
    </source>
</evidence>
<keyword evidence="4 6" id="KW-0233">DNA recombination</keyword>
<dbReference type="Pfam" id="PF07499">
    <property type="entry name" value="RuvA_C"/>
    <property type="match status" value="1"/>
</dbReference>
<dbReference type="GO" id="GO:0006281">
    <property type="term" value="P:DNA repair"/>
    <property type="evidence" value="ECO:0007669"/>
    <property type="project" value="UniProtKB-UniRule"/>
</dbReference>
<dbReference type="GO" id="GO:0006310">
    <property type="term" value="P:DNA recombination"/>
    <property type="evidence" value="ECO:0007669"/>
    <property type="project" value="UniProtKB-UniRule"/>
</dbReference>
<dbReference type="InterPro" id="IPR003583">
    <property type="entry name" value="Hlx-hairpin-Hlx_DNA-bd_motif"/>
</dbReference>
<evidence type="ECO:0000256" key="6">
    <source>
        <dbReference type="HAMAP-Rule" id="MF_00031"/>
    </source>
</evidence>
<dbReference type="Gene3D" id="1.10.8.10">
    <property type="entry name" value="DNA helicase RuvA subunit, C-terminal domain"/>
    <property type="match status" value="1"/>
</dbReference>
<comment type="similarity">
    <text evidence="6">Belongs to the RuvA family.</text>
</comment>
<dbReference type="OrthoDB" id="5293449at2"/>
<evidence type="ECO:0000256" key="4">
    <source>
        <dbReference type="ARBA" id="ARBA00023172"/>
    </source>
</evidence>
<dbReference type="GO" id="GO:0048476">
    <property type="term" value="C:Holliday junction resolvase complex"/>
    <property type="evidence" value="ECO:0007669"/>
    <property type="project" value="UniProtKB-UniRule"/>
</dbReference>
<dbReference type="RefSeq" id="WP_103067067.1">
    <property type="nucleotide sequence ID" value="NZ_AZRL01000016.1"/>
</dbReference>
<feature type="region of interest" description="Domain III" evidence="6">
    <location>
        <begin position="144"/>
        <end position="190"/>
    </location>
</feature>
<dbReference type="CDD" id="cd14332">
    <property type="entry name" value="UBA_RuvA_C"/>
    <property type="match status" value="1"/>
</dbReference>
<dbReference type="SMART" id="SM00278">
    <property type="entry name" value="HhH1"/>
    <property type="match status" value="2"/>
</dbReference>
<dbReference type="InterPro" id="IPR010994">
    <property type="entry name" value="RuvA_2-like"/>
</dbReference>
<evidence type="ECO:0000256" key="5">
    <source>
        <dbReference type="ARBA" id="ARBA00023204"/>
    </source>
</evidence>
<sequence length="190" mass="21848">MIRKINATIEDFEEEKVLIKIGALTLEAYPSYNVIRYLKKGDQYDFFASLEINEWNTSLYIFKDKIERDVFESLKKVSKIGPRIASKILRKTDAEEFIRMINTQDTMLLSNLPGIGKKTAERLISELSNSFSAYSTGVDTQPYGNNNVKEAIEALETLGFQRYEIMKVIGQLDLEDLKTEEIIKECLTKL</sequence>
<organism evidence="8 9">
    <name type="scientific">Petrotoga olearia DSM 13574</name>
    <dbReference type="NCBI Taxonomy" id="1122955"/>
    <lineage>
        <taxon>Bacteria</taxon>
        <taxon>Thermotogati</taxon>
        <taxon>Thermotogota</taxon>
        <taxon>Thermotogae</taxon>
        <taxon>Petrotogales</taxon>
        <taxon>Petrotogaceae</taxon>
        <taxon>Petrotoga</taxon>
    </lineage>
</organism>
<dbReference type="InterPro" id="IPR036267">
    <property type="entry name" value="RuvA_C_sf"/>
</dbReference>
<gene>
    <name evidence="6" type="primary">ruvA</name>
    <name evidence="8" type="ORF">X929_05790</name>
</gene>
<feature type="domain" description="Helix-hairpin-helix DNA-binding motif class 1" evidence="7">
    <location>
        <begin position="107"/>
        <end position="126"/>
    </location>
</feature>